<dbReference type="Proteomes" id="UP000696931">
    <property type="component" value="Unassembled WGS sequence"/>
</dbReference>
<evidence type="ECO:0000313" key="3">
    <source>
        <dbReference type="Proteomes" id="UP000696931"/>
    </source>
</evidence>
<reference evidence="2" key="1">
    <citation type="submission" date="2020-07" db="EMBL/GenBank/DDBJ databases">
        <title>Huge and variable diversity of episymbiotic CPR bacteria and DPANN archaea in groundwater ecosystems.</title>
        <authorList>
            <person name="He C.Y."/>
            <person name="Keren R."/>
            <person name="Whittaker M."/>
            <person name="Farag I.F."/>
            <person name="Doudna J."/>
            <person name="Cate J.H.D."/>
            <person name="Banfield J.F."/>
        </authorList>
    </citation>
    <scope>NUCLEOTIDE SEQUENCE</scope>
    <source>
        <strain evidence="2">NC_groundwater_1813_Pr3_B-0.1um_71_17</strain>
    </source>
</reference>
<dbReference type="InterPro" id="IPR036409">
    <property type="entry name" value="Aldolase_II/adducin_N_sf"/>
</dbReference>
<protein>
    <submittedName>
        <fullName evidence="2">Class II aldolase/adducin family protein</fullName>
    </submittedName>
</protein>
<proteinExistence type="predicted"/>
<name>A0A933SC20_UNCEI</name>
<dbReference type="SUPFAM" id="SSF53639">
    <property type="entry name" value="AraD/HMP-PK domain-like"/>
    <property type="match status" value="1"/>
</dbReference>
<sequence>MTHSPSEGVIRFAVEHTQAALEPRVHGEAARVLGAWREILAHLRLLGRDPSRYDGLGFGNVSARVSPLGGAPQGARPFLVSGSQTGGIVHATLRDFCVVERWELVANRVTSRGEVPPSSESLTHAALYDCSPAIRCVLHAHSPALWRHARALGLPVTDAGAANGTPAMALEVQRLFRDGVFASLEIAAMGGHEDGILVFGADASEAGETLVRHLARALALPGRAEGAS</sequence>
<comment type="caution">
    <text evidence="2">The sequence shown here is derived from an EMBL/GenBank/DDBJ whole genome shotgun (WGS) entry which is preliminary data.</text>
</comment>
<organism evidence="2 3">
    <name type="scientific">Eiseniibacteriota bacterium</name>
    <dbReference type="NCBI Taxonomy" id="2212470"/>
    <lineage>
        <taxon>Bacteria</taxon>
        <taxon>Candidatus Eiseniibacteriota</taxon>
    </lineage>
</organism>
<gene>
    <name evidence="2" type="ORF">HZA61_03330</name>
</gene>
<dbReference type="AlphaFoldDB" id="A0A933SC20"/>
<dbReference type="InterPro" id="IPR001303">
    <property type="entry name" value="Aldolase_II/adducin_N"/>
</dbReference>
<evidence type="ECO:0000259" key="1">
    <source>
        <dbReference type="Pfam" id="PF00596"/>
    </source>
</evidence>
<accession>A0A933SC20</accession>
<evidence type="ECO:0000313" key="2">
    <source>
        <dbReference type="EMBL" id="MBI5168500.1"/>
    </source>
</evidence>
<dbReference type="Gene3D" id="3.40.225.10">
    <property type="entry name" value="Class II aldolase/adducin N-terminal domain"/>
    <property type="match status" value="1"/>
</dbReference>
<dbReference type="EMBL" id="JACRIW010000027">
    <property type="protein sequence ID" value="MBI5168500.1"/>
    <property type="molecule type" value="Genomic_DNA"/>
</dbReference>
<dbReference type="Pfam" id="PF00596">
    <property type="entry name" value="Aldolase_II"/>
    <property type="match status" value="1"/>
</dbReference>
<feature type="domain" description="Class II aldolase/adducin N-terminal" evidence="1">
    <location>
        <begin position="52"/>
        <end position="206"/>
    </location>
</feature>